<evidence type="ECO:0000256" key="1">
    <source>
        <dbReference type="ARBA" id="ARBA00022723"/>
    </source>
</evidence>
<protein>
    <submittedName>
        <fullName evidence="8">Uncharacterized protein</fullName>
    </submittedName>
</protein>
<evidence type="ECO:0000256" key="5">
    <source>
        <dbReference type="SAM" id="MobiDB-lite"/>
    </source>
</evidence>
<keyword evidence="3" id="KW-0862">Zinc</keyword>
<dbReference type="Pfam" id="PF01428">
    <property type="entry name" value="zf-AN1"/>
    <property type="match status" value="1"/>
</dbReference>
<feature type="compositionally biased region" description="Basic and acidic residues" evidence="5">
    <location>
        <begin position="78"/>
        <end position="89"/>
    </location>
</feature>
<dbReference type="SUPFAM" id="SSF57716">
    <property type="entry name" value="Glucocorticoid receptor-like (DNA-binding domain)"/>
    <property type="match status" value="1"/>
</dbReference>
<evidence type="ECO:0000256" key="3">
    <source>
        <dbReference type="ARBA" id="ARBA00022833"/>
    </source>
</evidence>
<feature type="domain" description="AN1-type" evidence="7">
    <location>
        <begin position="176"/>
        <end position="225"/>
    </location>
</feature>
<feature type="region of interest" description="Disordered" evidence="5">
    <location>
        <begin position="36"/>
        <end position="89"/>
    </location>
</feature>
<organism evidence="8 9">
    <name type="scientific">Patella caerulea</name>
    <name type="common">Rayed Mediterranean limpet</name>
    <dbReference type="NCBI Taxonomy" id="87958"/>
    <lineage>
        <taxon>Eukaryota</taxon>
        <taxon>Metazoa</taxon>
        <taxon>Spiralia</taxon>
        <taxon>Lophotrochozoa</taxon>
        <taxon>Mollusca</taxon>
        <taxon>Gastropoda</taxon>
        <taxon>Patellogastropoda</taxon>
        <taxon>Patelloidea</taxon>
        <taxon>Patellidae</taxon>
        <taxon>Patella</taxon>
    </lineage>
</organism>
<evidence type="ECO:0000313" key="8">
    <source>
        <dbReference type="EMBL" id="KAK6181232.1"/>
    </source>
</evidence>
<dbReference type="SUPFAM" id="SSF118310">
    <property type="entry name" value="AN1-like Zinc finger"/>
    <property type="match status" value="1"/>
</dbReference>
<evidence type="ECO:0000259" key="6">
    <source>
        <dbReference type="PROSITE" id="PS51036"/>
    </source>
</evidence>
<keyword evidence="9" id="KW-1185">Reference proteome</keyword>
<dbReference type="PANTHER" id="PTHR10634:SF67">
    <property type="entry name" value="AN1-TYPE ZINC FINGER PROTEIN 3"/>
    <property type="match status" value="1"/>
</dbReference>
<feature type="domain" description="A20-type" evidence="6">
    <location>
        <begin position="6"/>
        <end position="38"/>
    </location>
</feature>
<name>A0AAN8JNB3_PATCE</name>
<accession>A0AAN8JNB3</accession>
<dbReference type="PROSITE" id="PS51036">
    <property type="entry name" value="ZF_A20"/>
    <property type="match status" value="1"/>
</dbReference>
<dbReference type="Proteomes" id="UP001347796">
    <property type="component" value="Unassembled WGS sequence"/>
</dbReference>
<evidence type="ECO:0000259" key="7">
    <source>
        <dbReference type="PROSITE" id="PS51039"/>
    </source>
</evidence>
<reference evidence="8 9" key="1">
    <citation type="submission" date="2024-01" db="EMBL/GenBank/DDBJ databases">
        <title>The genome of the rayed Mediterranean limpet Patella caerulea (Linnaeus, 1758).</title>
        <authorList>
            <person name="Anh-Thu Weber A."/>
            <person name="Halstead-Nussloch G."/>
        </authorList>
    </citation>
    <scope>NUCLEOTIDE SEQUENCE [LARGE SCALE GENOMIC DNA]</scope>
    <source>
        <strain evidence="8">AATW-2023a</strain>
        <tissue evidence="8">Whole specimen</tissue>
    </source>
</reference>
<sequence length="252" mass="27822">MEESNSSQPPRCPCGFWGSAKTLGLCSKCFQDREKAKNARDAEIMRQQKGNQASSSKATAMDSQGARADPTKLPSSLAKDRPINRDVKDNQSIIMSSDTKNSALCSALEQPSESLPRKDITQIVGSNSPTNNGEVSIGDVAGASALSSVLKDENEGERGTKRDCSVLDEEPTRIVQKNKKRCYMCSCKLELAQREIGRCRCGLIFCSLHRLPEQHKCEFDHKEDGRQAARMKMIKPTRHVGTTQKRIDSDKS</sequence>
<dbReference type="EMBL" id="JAZGQO010000007">
    <property type="protein sequence ID" value="KAK6181232.1"/>
    <property type="molecule type" value="Genomic_DNA"/>
</dbReference>
<dbReference type="PANTHER" id="PTHR10634">
    <property type="entry name" value="AN1-TYPE ZINC FINGER PROTEIN"/>
    <property type="match status" value="1"/>
</dbReference>
<dbReference type="InterPro" id="IPR000058">
    <property type="entry name" value="Znf_AN1"/>
</dbReference>
<dbReference type="GO" id="GO:0003677">
    <property type="term" value="F:DNA binding"/>
    <property type="evidence" value="ECO:0007669"/>
    <property type="project" value="InterPro"/>
</dbReference>
<keyword evidence="2 4" id="KW-0863">Zinc-finger</keyword>
<dbReference type="Gene3D" id="1.20.5.4770">
    <property type="match status" value="1"/>
</dbReference>
<dbReference type="SMART" id="SM00154">
    <property type="entry name" value="ZnF_AN1"/>
    <property type="match status" value="1"/>
</dbReference>
<dbReference type="SMART" id="SM00259">
    <property type="entry name" value="ZnF_A20"/>
    <property type="match status" value="1"/>
</dbReference>
<proteinExistence type="predicted"/>
<dbReference type="PROSITE" id="PS51039">
    <property type="entry name" value="ZF_AN1"/>
    <property type="match status" value="1"/>
</dbReference>
<dbReference type="InterPro" id="IPR050652">
    <property type="entry name" value="AN1_A20_ZnFinger"/>
</dbReference>
<dbReference type="InterPro" id="IPR035896">
    <property type="entry name" value="AN1-like_Znf"/>
</dbReference>
<feature type="compositionally biased region" description="Basic and acidic residues" evidence="5">
    <location>
        <begin position="36"/>
        <end position="46"/>
    </location>
</feature>
<dbReference type="AlphaFoldDB" id="A0AAN8JNB3"/>
<evidence type="ECO:0000256" key="4">
    <source>
        <dbReference type="PROSITE-ProRule" id="PRU00449"/>
    </source>
</evidence>
<gene>
    <name evidence="8" type="ORF">SNE40_009132</name>
</gene>
<comment type="caution">
    <text evidence="8">The sequence shown here is derived from an EMBL/GenBank/DDBJ whole genome shotgun (WGS) entry which is preliminary data.</text>
</comment>
<dbReference type="InterPro" id="IPR002653">
    <property type="entry name" value="Znf_A20"/>
</dbReference>
<dbReference type="Gene3D" id="4.10.1110.10">
    <property type="entry name" value="AN1-like Zinc finger"/>
    <property type="match status" value="1"/>
</dbReference>
<dbReference type="GO" id="GO:0008270">
    <property type="term" value="F:zinc ion binding"/>
    <property type="evidence" value="ECO:0007669"/>
    <property type="project" value="UniProtKB-KW"/>
</dbReference>
<evidence type="ECO:0000313" key="9">
    <source>
        <dbReference type="Proteomes" id="UP001347796"/>
    </source>
</evidence>
<feature type="compositionally biased region" description="Polar residues" evidence="5">
    <location>
        <begin position="48"/>
        <end position="62"/>
    </location>
</feature>
<dbReference type="Pfam" id="PF01754">
    <property type="entry name" value="zf-A20"/>
    <property type="match status" value="1"/>
</dbReference>
<evidence type="ECO:0000256" key="2">
    <source>
        <dbReference type="ARBA" id="ARBA00022771"/>
    </source>
</evidence>
<keyword evidence="1" id="KW-0479">Metal-binding</keyword>